<protein>
    <recommendedName>
        <fullName evidence="3">Alpha/beta hydrolase family protein</fullName>
    </recommendedName>
</protein>
<dbReference type="EMBL" id="FMZH01000003">
    <property type="protein sequence ID" value="SDC94332.1"/>
    <property type="molecule type" value="Genomic_DNA"/>
</dbReference>
<organism evidence="1 2">
    <name type="scientific">Pedobacter soli</name>
    <dbReference type="NCBI Taxonomy" id="390242"/>
    <lineage>
        <taxon>Bacteria</taxon>
        <taxon>Pseudomonadati</taxon>
        <taxon>Bacteroidota</taxon>
        <taxon>Sphingobacteriia</taxon>
        <taxon>Sphingobacteriales</taxon>
        <taxon>Sphingobacteriaceae</taxon>
        <taxon>Pedobacter</taxon>
    </lineage>
</organism>
<evidence type="ECO:0008006" key="3">
    <source>
        <dbReference type="Google" id="ProtNLM"/>
    </source>
</evidence>
<reference evidence="2" key="1">
    <citation type="submission" date="2016-10" db="EMBL/GenBank/DDBJ databases">
        <authorList>
            <person name="Varghese N."/>
            <person name="Submissions S."/>
        </authorList>
    </citation>
    <scope>NUCLEOTIDE SEQUENCE [LARGE SCALE GENOMIC DNA]</scope>
    <source>
        <strain evidence="2">DSM 18609</strain>
    </source>
</reference>
<dbReference type="Proteomes" id="UP000199455">
    <property type="component" value="Unassembled WGS sequence"/>
</dbReference>
<dbReference type="Gene3D" id="3.40.50.1820">
    <property type="entry name" value="alpha/beta hydrolase"/>
    <property type="match status" value="1"/>
</dbReference>
<evidence type="ECO:0000313" key="2">
    <source>
        <dbReference type="Proteomes" id="UP000199455"/>
    </source>
</evidence>
<keyword evidence="2" id="KW-1185">Reference proteome</keyword>
<proteinExistence type="predicted"/>
<sequence length="191" mass="21379">MAAFFIFASTKAIRFNFMTNYFIIPGLGNSGPNHWQTHFEKSGNHFQRINQQEWDAPNCKDWIETIDKALEGYDLSAVVLIGHSLGCTAIANWAKHYQKQVKGALLVAPSDLDAPKYTFPTVGFDHVPLDKINFKTIVVSSDNDEWVTLARATFFAQHWGSELINIGNAGHINADSGFGPWPEGLEILKRL</sequence>
<dbReference type="InterPro" id="IPR029058">
    <property type="entry name" value="AB_hydrolase_fold"/>
</dbReference>
<gene>
    <name evidence="1" type="ORF">SAMN04488024_103415</name>
</gene>
<accession>A0A1G6QPK0</accession>
<dbReference type="InterPro" id="IPR010662">
    <property type="entry name" value="RBBP9/YdeN"/>
</dbReference>
<dbReference type="AlphaFoldDB" id="A0A1G6QPK0"/>
<evidence type="ECO:0000313" key="1">
    <source>
        <dbReference type="EMBL" id="SDC94332.1"/>
    </source>
</evidence>
<name>A0A1G6QPK0_9SPHI</name>
<dbReference type="SUPFAM" id="SSF53474">
    <property type="entry name" value="alpha/beta-Hydrolases"/>
    <property type="match status" value="1"/>
</dbReference>
<dbReference type="STRING" id="390242.SAMN04488024_103415"/>
<dbReference type="GO" id="GO:0016787">
    <property type="term" value="F:hydrolase activity"/>
    <property type="evidence" value="ECO:0007669"/>
    <property type="project" value="InterPro"/>
</dbReference>
<dbReference type="Pfam" id="PF06821">
    <property type="entry name" value="Ser_hydrolase"/>
    <property type="match status" value="1"/>
</dbReference>